<dbReference type="RefSeq" id="WP_013470239.1">
    <property type="nucleotide sequence ID" value="NZ_JYNL01000037.1"/>
</dbReference>
<dbReference type="Proteomes" id="UP000036513">
    <property type="component" value="Unassembled WGS sequence"/>
</dbReference>
<dbReference type="InterPro" id="IPR050336">
    <property type="entry name" value="Chromosome_partition/occlusion"/>
</dbReference>
<dbReference type="SMR" id="A0A0J6VUA3"/>
<proteinExistence type="predicted"/>
<organism evidence="3 4">
    <name type="scientific">Mycolicibacterium chlorophenolicum</name>
    <dbReference type="NCBI Taxonomy" id="37916"/>
    <lineage>
        <taxon>Bacteria</taxon>
        <taxon>Bacillati</taxon>
        <taxon>Actinomycetota</taxon>
        <taxon>Actinomycetes</taxon>
        <taxon>Mycobacteriales</taxon>
        <taxon>Mycobacteriaceae</taxon>
        <taxon>Mycolicibacterium</taxon>
    </lineage>
</organism>
<protein>
    <submittedName>
        <fullName evidence="3">Chromosome-partitioning protein Spo0J</fullName>
    </submittedName>
</protein>
<dbReference type="SUPFAM" id="SSF110849">
    <property type="entry name" value="ParB/Sulfiredoxin"/>
    <property type="match status" value="1"/>
</dbReference>
<comment type="caution">
    <text evidence="3">The sequence shown here is derived from an EMBL/GenBank/DDBJ whole genome shotgun (WGS) entry which is preliminary data.</text>
</comment>
<reference evidence="3 4" key="1">
    <citation type="journal article" date="2015" name="Genome Biol. Evol.">
        <title>Characterization of Three Mycobacterium spp. with Potential Use in Bioremediation by Genome Sequencing and Comparative Genomics.</title>
        <authorList>
            <person name="Das S."/>
            <person name="Pettersson B.M."/>
            <person name="Behra P.R."/>
            <person name="Ramesh M."/>
            <person name="Dasgupta S."/>
            <person name="Bhattacharya A."/>
            <person name="Kirsebom L.A."/>
        </authorList>
    </citation>
    <scope>NUCLEOTIDE SEQUENCE [LARGE SCALE GENOMIC DNA]</scope>
    <source>
        <strain evidence="3 4">DSM 43826</strain>
    </source>
</reference>
<dbReference type="InterPro" id="IPR003115">
    <property type="entry name" value="ParB_N"/>
</dbReference>
<dbReference type="Gene3D" id="1.10.10.2830">
    <property type="match status" value="1"/>
</dbReference>
<dbReference type="GO" id="GO:0005694">
    <property type="term" value="C:chromosome"/>
    <property type="evidence" value="ECO:0007669"/>
    <property type="project" value="TreeGrafter"/>
</dbReference>
<dbReference type="Gene3D" id="3.90.1530.30">
    <property type="match status" value="1"/>
</dbReference>
<evidence type="ECO:0000259" key="2">
    <source>
        <dbReference type="SMART" id="SM00470"/>
    </source>
</evidence>
<feature type="domain" description="ParB-like N-terminal" evidence="2">
    <location>
        <begin position="24"/>
        <end position="110"/>
    </location>
</feature>
<dbReference type="PATRIC" id="fig|37916.4.peg.3721"/>
<dbReference type="InterPro" id="IPR036086">
    <property type="entry name" value="ParB/Sulfiredoxin_sf"/>
</dbReference>
<name>A0A0J6VUA3_9MYCO</name>
<dbReference type="SMART" id="SM00470">
    <property type="entry name" value="ParB"/>
    <property type="match status" value="1"/>
</dbReference>
<evidence type="ECO:0000256" key="1">
    <source>
        <dbReference type="SAM" id="MobiDB-lite"/>
    </source>
</evidence>
<dbReference type="STRING" id="37916.MCHLDSM_03777"/>
<evidence type="ECO:0000313" key="4">
    <source>
        <dbReference type="Proteomes" id="UP000036513"/>
    </source>
</evidence>
<dbReference type="PANTHER" id="PTHR33375:SF1">
    <property type="entry name" value="CHROMOSOME-PARTITIONING PROTEIN PARB-RELATED"/>
    <property type="match status" value="1"/>
</dbReference>
<dbReference type="AlphaFoldDB" id="A0A0J6VUA3"/>
<dbReference type="EMBL" id="JYNL01000037">
    <property type="protein sequence ID" value="KMO73759.1"/>
    <property type="molecule type" value="Genomic_DNA"/>
</dbReference>
<dbReference type="Pfam" id="PF02195">
    <property type="entry name" value="ParB_N"/>
    <property type="match status" value="1"/>
</dbReference>
<accession>A0A0J6VUA3</accession>
<feature type="region of interest" description="Disordered" evidence="1">
    <location>
        <begin position="356"/>
        <end position="377"/>
    </location>
</feature>
<dbReference type="GO" id="GO:0007059">
    <property type="term" value="P:chromosome segregation"/>
    <property type="evidence" value="ECO:0007669"/>
    <property type="project" value="TreeGrafter"/>
</dbReference>
<keyword evidence="4" id="KW-1185">Reference proteome</keyword>
<evidence type="ECO:0000313" key="3">
    <source>
        <dbReference type="EMBL" id="KMO73759.1"/>
    </source>
</evidence>
<dbReference type="SUPFAM" id="SSF109709">
    <property type="entry name" value="KorB DNA-binding domain-like"/>
    <property type="match status" value="1"/>
</dbReference>
<gene>
    <name evidence="3" type="primary">spo0C_1</name>
    <name evidence="3" type="ORF">MCHLDSM_03777</name>
</gene>
<dbReference type="PANTHER" id="PTHR33375">
    <property type="entry name" value="CHROMOSOME-PARTITIONING PROTEIN PARB-RELATED"/>
    <property type="match status" value="1"/>
</dbReference>
<sequence length="546" mass="58890">MSENTTTVTDNDTNAQVAAVGTLEHLDPHTLELETNVRDDAALDADFVASIKEHGVLNPIAAVRGHDGVVRVRAGQRRTLAAREAGLTSVPVYVRPAGATDDKAQVVERVSEQIVENDRRRELTEAQRARGIQQMLDAGASVTKVAKKLSIGRDTVKSVATAAGSQAAMEALDAGQLSLSEAAVLSEFDDDPDAIMRLLEVAGTNRFEHRVAEIRQDRAAQQAYQEAAASYTEQGYTVVEDFPAYGDTTCVELRYLRTPEGEAATDEHVTDPAHWAVCLTEVEGYVDTETGEPVDAHDIDWHARFSATVAEGKRDPSSVTEVVVWEADWLCTDYAAAGLVLCDSLAKRVEALAREDSDHHADDSSDQDAEAREAAAAEAARRERRKVIALNKLGEAAQQVRRQFITDKILARKTAPKGAAMFVASCLTRDVRLIEEHHGGQISAELLGASDSTAVTKMVAELPATGDGRAQVITLALVLGALEARTGKDAWRGSGWGHYVGAAELLRFLADNGYPLADIERVILGEQTADALYDSLTEQSEPAEDD</sequence>